<dbReference type="Pfam" id="PF22936">
    <property type="entry name" value="Pol_BBD"/>
    <property type="match status" value="1"/>
</dbReference>
<reference evidence="3 4" key="1">
    <citation type="journal article" date="2017" name="Nat. Commun.">
        <title>Genome assembly with in vitro proximity ligation data and whole-genome triplication in lettuce.</title>
        <authorList>
            <person name="Reyes-Chin-Wo S."/>
            <person name="Wang Z."/>
            <person name="Yang X."/>
            <person name="Kozik A."/>
            <person name="Arikit S."/>
            <person name="Song C."/>
            <person name="Xia L."/>
            <person name="Froenicke L."/>
            <person name="Lavelle D.O."/>
            <person name="Truco M.J."/>
            <person name="Xia R."/>
            <person name="Zhu S."/>
            <person name="Xu C."/>
            <person name="Xu H."/>
            <person name="Xu X."/>
            <person name="Cox K."/>
            <person name="Korf I."/>
            <person name="Meyers B.C."/>
            <person name="Michelmore R.W."/>
        </authorList>
    </citation>
    <scope>NUCLEOTIDE SEQUENCE [LARGE SCALE GENOMIC DNA]</scope>
    <source>
        <strain evidence="4">cv. Salinas</strain>
        <tissue evidence="3">Seedlings</tissue>
    </source>
</reference>
<dbReference type="Pfam" id="PF14223">
    <property type="entry name" value="Retrotran_gag_2"/>
    <property type="match status" value="1"/>
</dbReference>
<dbReference type="PANTHER" id="PTHR47481">
    <property type="match status" value="1"/>
</dbReference>
<dbReference type="Proteomes" id="UP000235145">
    <property type="component" value="Unassembled WGS sequence"/>
</dbReference>
<sequence length="472" mass="52282">MSTNDPPSKPSSFHPVYIVTNIQNKIRTLDGTKVTYSSWVKLFKLHARGYKWIYGTLSDEILVRVLDTDATTYDIWKRIKEIFLNNKGSSAAALEHEFTNLTLTSCTSMNNYYQCLKDFADQLTDVENPVNEQTLVQQLVRGLPAEYDTMASFINQSLPSWDTTRSMLQLEPQRTSNNDHQIVMKINELLAGVVVATNVLKTGLNRPVEPVGPGTGGKSGSIITGFITQSGGRYPHGGRHPNPVRGRSSPGSMQPNYPPWAWWSPPPCPYPSQAPWPTPWPNGQRQPTAKQAQQSVAHVACSTQPIVAESTPQEPIQSQYDALSPTDLGAAFQNMNLNHSDQSWYMDSNASSHLTADPGKITTPLPSSTIQSIFMGNGHNIPIYGSGHTQHKLPTQTYNLPHILYSPHIIKNLLSIRKFTIENNVSLCFDPYGFSVKELQTGKFLSRHNSSGDFYPFTPPSIPSALVTISSP</sequence>
<dbReference type="PANTHER" id="PTHR47481:SF40">
    <property type="entry name" value="RETROTRANSPOSON GAG DOMAIN-CONTAINING PROTEIN"/>
    <property type="match status" value="1"/>
</dbReference>
<name>A0A9R1XSE3_LACSA</name>
<feature type="domain" description="Retrovirus-related Pol polyprotein from transposon TNT 1-94-like beta-barrel" evidence="2">
    <location>
        <begin position="344"/>
        <end position="420"/>
    </location>
</feature>
<dbReference type="InterPro" id="IPR054722">
    <property type="entry name" value="PolX-like_BBD"/>
</dbReference>
<evidence type="ECO:0000256" key="1">
    <source>
        <dbReference type="SAM" id="MobiDB-lite"/>
    </source>
</evidence>
<feature type="region of interest" description="Disordered" evidence="1">
    <location>
        <begin position="228"/>
        <end position="253"/>
    </location>
</feature>
<organism evidence="3 4">
    <name type="scientific">Lactuca sativa</name>
    <name type="common">Garden lettuce</name>
    <dbReference type="NCBI Taxonomy" id="4236"/>
    <lineage>
        <taxon>Eukaryota</taxon>
        <taxon>Viridiplantae</taxon>
        <taxon>Streptophyta</taxon>
        <taxon>Embryophyta</taxon>
        <taxon>Tracheophyta</taxon>
        <taxon>Spermatophyta</taxon>
        <taxon>Magnoliopsida</taxon>
        <taxon>eudicotyledons</taxon>
        <taxon>Gunneridae</taxon>
        <taxon>Pentapetalae</taxon>
        <taxon>asterids</taxon>
        <taxon>campanulids</taxon>
        <taxon>Asterales</taxon>
        <taxon>Asteraceae</taxon>
        <taxon>Cichorioideae</taxon>
        <taxon>Cichorieae</taxon>
        <taxon>Lactucinae</taxon>
        <taxon>Lactuca</taxon>
    </lineage>
</organism>
<evidence type="ECO:0000259" key="2">
    <source>
        <dbReference type="Pfam" id="PF22936"/>
    </source>
</evidence>
<comment type="caution">
    <text evidence="3">The sequence shown here is derived from an EMBL/GenBank/DDBJ whole genome shotgun (WGS) entry which is preliminary data.</text>
</comment>
<proteinExistence type="predicted"/>
<keyword evidence="4" id="KW-1185">Reference proteome</keyword>
<dbReference type="AlphaFoldDB" id="A0A9R1XSE3"/>
<evidence type="ECO:0000313" key="4">
    <source>
        <dbReference type="Proteomes" id="UP000235145"/>
    </source>
</evidence>
<evidence type="ECO:0000313" key="3">
    <source>
        <dbReference type="EMBL" id="KAJ0224031.1"/>
    </source>
</evidence>
<gene>
    <name evidence="3" type="ORF">LSAT_V11C200074920</name>
</gene>
<protein>
    <recommendedName>
        <fullName evidence="2">Retrovirus-related Pol polyprotein from transposon TNT 1-94-like beta-barrel domain-containing protein</fullName>
    </recommendedName>
</protein>
<accession>A0A9R1XSE3</accession>
<dbReference type="EMBL" id="NBSK02000002">
    <property type="protein sequence ID" value="KAJ0224031.1"/>
    <property type="molecule type" value="Genomic_DNA"/>
</dbReference>